<organism evidence="1 2">
    <name type="scientific">Pterulicium gracile</name>
    <dbReference type="NCBI Taxonomy" id="1884261"/>
    <lineage>
        <taxon>Eukaryota</taxon>
        <taxon>Fungi</taxon>
        <taxon>Dikarya</taxon>
        <taxon>Basidiomycota</taxon>
        <taxon>Agaricomycotina</taxon>
        <taxon>Agaricomycetes</taxon>
        <taxon>Agaricomycetidae</taxon>
        <taxon>Agaricales</taxon>
        <taxon>Pleurotineae</taxon>
        <taxon>Pterulaceae</taxon>
        <taxon>Pterulicium</taxon>
    </lineage>
</organism>
<dbReference type="EMBL" id="ML178821">
    <property type="protein sequence ID" value="TFL02877.1"/>
    <property type="molecule type" value="Genomic_DNA"/>
</dbReference>
<evidence type="ECO:0000313" key="2">
    <source>
        <dbReference type="Proteomes" id="UP000305067"/>
    </source>
</evidence>
<dbReference type="AlphaFoldDB" id="A0A5C3QMU6"/>
<name>A0A5C3QMU6_9AGAR</name>
<reference evidence="1 2" key="1">
    <citation type="journal article" date="2019" name="Nat. Ecol. Evol.">
        <title>Megaphylogeny resolves global patterns of mushroom evolution.</title>
        <authorList>
            <person name="Varga T."/>
            <person name="Krizsan K."/>
            <person name="Foldi C."/>
            <person name="Dima B."/>
            <person name="Sanchez-Garcia M."/>
            <person name="Sanchez-Ramirez S."/>
            <person name="Szollosi G.J."/>
            <person name="Szarkandi J.G."/>
            <person name="Papp V."/>
            <person name="Albert L."/>
            <person name="Andreopoulos W."/>
            <person name="Angelini C."/>
            <person name="Antonin V."/>
            <person name="Barry K.W."/>
            <person name="Bougher N.L."/>
            <person name="Buchanan P."/>
            <person name="Buyck B."/>
            <person name="Bense V."/>
            <person name="Catcheside P."/>
            <person name="Chovatia M."/>
            <person name="Cooper J."/>
            <person name="Damon W."/>
            <person name="Desjardin D."/>
            <person name="Finy P."/>
            <person name="Geml J."/>
            <person name="Haridas S."/>
            <person name="Hughes K."/>
            <person name="Justo A."/>
            <person name="Karasinski D."/>
            <person name="Kautmanova I."/>
            <person name="Kiss B."/>
            <person name="Kocsube S."/>
            <person name="Kotiranta H."/>
            <person name="LaButti K.M."/>
            <person name="Lechner B.E."/>
            <person name="Liimatainen K."/>
            <person name="Lipzen A."/>
            <person name="Lukacs Z."/>
            <person name="Mihaltcheva S."/>
            <person name="Morgado L.N."/>
            <person name="Niskanen T."/>
            <person name="Noordeloos M.E."/>
            <person name="Ohm R.A."/>
            <person name="Ortiz-Santana B."/>
            <person name="Ovrebo C."/>
            <person name="Racz N."/>
            <person name="Riley R."/>
            <person name="Savchenko A."/>
            <person name="Shiryaev A."/>
            <person name="Soop K."/>
            <person name="Spirin V."/>
            <person name="Szebenyi C."/>
            <person name="Tomsovsky M."/>
            <person name="Tulloss R.E."/>
            <person name="Uehling J."/>
            <person name="Grigoriev I.V."/>
            <person name="Vagvolgyi C."/>
            <person name="Papp T."/>
            <person name="Martin F.M."/>
            <person name="Miettinen O."/>
            <person name="Hibbett D.S."/>
            <person name="Nagy L.G."/>
        </authorList>
    </citation>
    <scope>NUCLEOTIDE SEQUENCE [LARGE SCALE GENOMIC DNA]</scope>
    <source>
        <strain evidence="1 2">CBS 309.79</strain>
    </source>
</reference>
<accession>A0A5C3QMU6</accession>
<keyword evidence="2" id="KW-1185">Reference proteome</keyword>
<dbReference type="Proteomes" id="UP000305067">
    <property type="component" value="Unassembled WGS sequence"/>
</dbReference>
<evidence type="ECO:0000313" key="1">
    <source>
        <dbReference type="EMBL" id="TFL02877.1"/>
    </source>
</evidence>
<proteinExistence type="predicted"/>
<gene>
    <name evidence="1" type="ORF">BDV98DRAFT_406879</name>
</gene>
<protein>
    <submittedName>
        <fullName evidence="1">Uncharacterized protein</fullName>
    </submittedName>
</protein>
<sequence length="210" mass="23622">MWFLTADRRRSLFLGPTQLPSCLGFLLLYVLHELPTSSPKNPPCHHLPILHIDAHDHHDVYAYCRASPFLGPQLRLTTSTSQPYITQFLDYIVFQGAIALHFLPRRDDPNENSYAACSFTGAPLYTSNVLSAYLIFWHLAILTFTSTSSRYALTLPRQEGAVASSCVIHDNGLLFITLLPDARQIYTSSTPIYFPLHLSSPILPRSCSRT</sequence>